<dbReference type="InterPro" id="IPR011059">
    <property type="entry name" value="Metal-dep_hydrolase_composite"/>
</dbReference>
<evidence type="ECO:0000313" key="2">
    <source>
        <dbReference type="EMBL" id="SDK09696.1"/>
    </source>
</evidence>
<evidence type="ECO:0000259" key="1">
    <source>
        <dbReference type="Pfam" id="PF07969"/>
    </source>
</evidence>
<feature type="domain" description="Amidohydrolase 3" evidence="1">
    <location>
        <begin position="47"/>
        <end position="527"/>
    </location>
</feature>
<dbReference type="PANTHER" id="PTHR22642">
    <property type="entry name" value="IMIDAZOLONEPROPIONASE"/>
    <property type="match status" value="1"/>
</dbReference>
<dbReference type="InterPro" id="IPR032466">
    <property type="entry name" value="Metal_Hydrolase"/>
</dbReference>
<accession>A0A1G8Z3T7</accession>
<dbReference type="InterPro" id="IPR033932">
    <property type="entry name" value="YtcJ-like"/>
</dbReference>
<dbReference type="AlphaFoldDB" id="A0A1G8Z3T7"/>
<dbReference type="GO" id="GO:0016810">
    <property type="term" value="F:hydrolase activity, acting on carbon-nitrogen (but not peptide) bonds"/>
    <property type="evidence" value="ECO:0007669"/>
    <property type="project" value="InterPro"/>
</dbReference>
<gene>
    <name evidence="2" type="ORF">SAMN05660472_00727</name>
</gene>
<dbReference type="OrthoDB" id="9767366at2"/>
<dbReference type="SUPFAM" id="SSF51338">
    <property type="entry name" value="Composite domain of metallo-dependent hydrolases"/>
    <property type="match status" value="1"/>
</dbReference>
<dbReference type="Gene3D" id="2.30.40.10">
    <property type="entry name" value="Urease, subunit C, domain 1"/>
    <property type="match status" value="1"/>
</dbReference>
<dbReference type="STRING" id="393762.SAMN05660472_00727"/>
<keyword evidence="3" id="KW-1185">Reference proteome</keyword>
<dbReference type="SUPFAM" id="SSF51556">
    <property type="entry name" value="Metallo-dependent hydrolases"/>
    <property type="match status" value="1"/>
</dbReference>
<sequence length="529" mass="59582">MRKLYYNGTILTMENELPVVDALVICDGKIEFVGTYEDVNNRGDISEEINLKGNTMLPAFIDAHSHFSAVANSFLQVSLNESTSFHEISSRIRNFIDAHDVKPGEWINAKGYDHNLLIEKRHPDRFFLDTCCPENPLVLQHASGHVGVFNSTGLSVLGVTVQTTVPYGGFIEIKDGELTGYMEENAFLEYLRKVPMPDMSVLMDAYCKAQQLYASYGITTIQEGFAVKEMIPFYQYLLEHNRLTLDVVAYMDMKDDKHFFDYFPNCIKQYCNGFKLGGYKIFLDGSPQGRTAWVRVPYEYENDDDDYCGYGTMTDEKVVDAIKLAGDKGLQILAHCNGDAAIQQYLHAIKKVTRDMDIQSIRPVIIHAQLIGIDQLDLVKQLELIPSFFIGHVFHWGDIHVLNLGIDRAAHISPAGSALEKDITFTFHQDAPVIEPNMLETIWCAVNRITKSGKKLGENEGIDVLDALKAVTINAAYQYFEEDIKGSIKVGKNGDFVILDKNPLTVDKMEISNILVLETIKEGKTIFVR</sequence>
<protein>
    <recommendedName>
        <fullName evidence="1">Amidohydrolase 3 domain-containing protein</fullName>
    </recommendedName>
</protein>
<dbReference type="RefSeq" id="WP_090550391.1">
    <property type="nucleotide sequence ID" value="NZ_FNFP01000001.1"/>
</dbReference>
<evidence type="ECO:0000313" key="3">
    <source>
        <dbReference type="Proteomes" id="UP000198718"/>
    </source>
</evidence>
<dbReference type="PANTHER" id="PTHR22642:SF2">
    <property type="entry name" value="PROTEIN LONG AFTER FAR-RED 3"/>
    <property type="match status" value="1"/>
</dbReference>
<dbReference type="InterPro" id="IPR013108">
    <property type="entry name" value="Amidohydro_3"/>
</dbReference>
<dbReference type="EMBL" id="FNFP01000001">
    <property type="protein sequence ID" value="SDK09696.1"/>
    <property type="molecule type" value="Genomic_DNA"/>
</dbReference>
<reference evidence="2 3" key="1">
    <citation type="submission" date="2016-10" db="EMBL/GenBank/DDBJ databases">
        <authorList>
            <person name="de Groot N.N."/>
        </authorList>
    </citation>
    <scope>NUCLEOTIDE SEQUENCE [LARGE SCALE GENOMIC DNA]</scope>
    <source>
        <strain evidence="2 3">DSM 18346</strain>
    </source>
</reference>
<name>A0A1G8Z3T7_9FIRM</name>
<dbReference type="Proteomes" id="UP000198718">
    <property type="component" value="Unassembled WGS sequence"/>
</dbReference>
<proteinExistence type="predicted"/>
<dbReference type="Gene3D" id="3.10.310.70">
    <property type="match status" value="1"/>
</dbReference>
<dbReference type="Pfam" id="PF07969">
    <property type="entry name" value="Amidohydro_3"/>
    <property type="match status" value="1"/>
</dbReference>
<organism evidence="2 3">
    <name type="scientific">Natronincola ferrireducens</name>
    <dbReference type="NCBI Taxonomy" id="393762"/>
    <lineage>
        <taxon>Bacteria</taxon>
        <taxon>Bacillati</taxon>
        <taxon>Bacillota</taxon>
        <taxon>Clostridia</taxon>
        <taxon>Peptostreptococcales</taxon>
        <taxon>Natronincolaceae</taxon>
        <taxon>Natronincola</taxon>
    </lineage>
</organism>
<dbReference type="CDD" id="cd01300">
    <property type="entry name" value="YtcJ_like"/>
    <property type="match status" value="1"/>
</dbReference>
<dbReference type="Gene3D" id="3.20.20.140">
    <property type="entry name" value="Metal-dependent hydrolases"/>
    <property type="match status" value="1"/>
</dbReference>